<keyword evidence="11" id="KW-1185">Reference proteome</keyword>
<keyword evidence="3 5" id="KW-0371">Homeobox</keyword>
<reference evidence="10" key="1">
    <citation type="submission" date="2022-07" db="EMBL/GenBank/DDBJ databases">
        <authorList>
            <person name="Macas J."/>
            <person name="Novak P."/>
            <person name="Neumann P."/>
        </authorList>
    </citation>
    <scope>NUCLEOTIDE SEQUENCE</scope>
</reference>
<dbReference type="InterPro" id="IPR001356">
    <property type="entry name" value="HD"/>
</dbReference>
<dbReference type="PROSITE" id="PS50071">
    <property type="entry name" value="HOMEOBOX_2"/>
    <property type="match status" value="1"/>
</dbReference>
<gene>
    <name evidence="10" type="ORF">CEURO_LOCUS9794</name>
</gene>
<protein>
    <recommendedName>
        <fullName evidence="12">Homeobox protein knotted-1-like 3</fullName>
    </recommendedName>
</protein>
<evidence type="ECO:0000259" key="8">
    <source>
        <dbReference type="PROSITE" id="PS50071"/>
    </source>
</evidence>
<dbReference type="PROSITE" id="PS51213">
    <property type="entry name" value="ELK"/>
    <property type="match status" value="1"/>
</dbReference>
<dbReference type="OrthoDB" id="10056939at2759"/>
<dbReference type="FunFam" id="1.10.10.60:FF:000143">
    <property type="entry name" value="homeobox protein knotted-1-like 3 isoform X1"/>
    <property type="match status" value="1"/>
</dbReference>
<sequence length="442" mass="48929">MAFQNQFSPEMESSQHFSEQHLYESSSVLRSILPEQLSTQSTRNGIQPVNHHHQLPTWLDSGVNRQQGQFTGIGDGSGAIAEANFLNIQSNSDSSSAAAEHASSQWLSRAIAHRNVRDDEVSVSRNSIIAAGIMHGPASNFNAVGDSEDYKSTGCHRGGGSGEVAEGGVGGGGSGKEKSEIERYKAEILGHPLYEQLLATHVACLRIATPVDQLPRIDSQLAQTQQVIIQKYSAQIGNGNLNGDRELDQFMTHYVLLLCSFKEQLQQHVRVPAMEAVMGCWEIEQALQSLTGVSPGEGTGATMTDDDEGQVDGNPNLYDGTDGFGFGPLVPTENERSLMECVRHELKYELKQGYKEKIVDIREEILRKRRAGKLPGDTTSVLKAWWQSHAKWPYPTEEDKALLVEETGLHLKQINNWFINQRKRNWHNHSSSSTTLKSKRKK</sequence>
<dbReference type="InterPro" id="IPR005539">
    <property type="entry name" value="ELK_dom"/>
</dbReference>
<feature type="region of interest" description="Disordered" evidence="7">
    <location>
        <begin position="154"/>
        <end position="177"/>
    </location>
</feature>
<dbReference type="InterPro" id="IPR008422">
    <property type="entry name" value="KN_HD"/>
</dbReference>
<organism evidence="10 11">
    <name type="scientific">Cuscuta europaea</name>
    <name type="common">European dodder</name>
    <dbReference type="NCBI Taxonomy" id="41803"/>
    <lineage>
        <taxon>Eukaryota</taxon>
        <taxon>Viridiplantae</taxon>
        <taxon>Streptophyta</taxon>
        <taxon>Embryophyta</taxon>
        <taxon>Tracheophyta</taxon>
        <taxon>Spermatophyta</taxon>
        <taxon>Magnoliopsida</taxon>
        <taxon>eudicotyledons</taxon>
        <taxon>Gunneridae</taxon>
        <taxon>Pentapetalae</taxon>
        <taxon>asterids</taxon>
        <taxon>lamiids</taxon>
        <taxon>Solanales</taxon>
        <taxon>Convolvulaceae</taxon>
        <taxon>Cuscuteae</taxon>
        <taxon>Cuscuta</taxon>
        <taxon>Cuscuta subgen. Cuscuta</taxon>
    </lineage>
</organism>
<dbReference type="EMBL" id="CAMAPE010000019">
    <property type="protein sequence ID" value="CAH9086806.1"/>
    <property type="molecule type" value="Genomic_DNA"/>
</dbReference>
<dbReference type="InterPro" id="IPR009057">
    <property type="entry name" value="Homeodomain-like_sf"/>
</dbReference>
<dbReference type="SMART" id="SM01256">
    <property type="entry name" value="KNOX2"/>
    <property type="match status" value="1"/>
</dbReference>
<dbReference type="AlphaFoldDB" id="A0A9P0Z4U9"/>
<feature type="domain" description="Homeobox" evidence="8">
    <location>
        <begin position="365"/>
        <end position="428"/>
    </location>
</feature>
<dbReference type="Pfam" id="PF05920">
    <property type="entry name" value="Homeobox_KN"/>
    <property type="match status" value="1"/>
</dbReference>
<dbReference type="GO" id="GO:0006355">
    <property type="term" value="P:regulation of DNA-templated transcription"/>
    <property type="evidence" value="ECO:0007669"/>
    <property type="project" value="InterPro"/>
</dbReference>
<dbReference type="Proteomes" id="UP001152484">
    <property type="component" value="Unassembled WGS sequence"/>
</dbReference>
<feature type="DNA-binding region" description="Homeobox; TALE-type" evidence="5">
    <location>
        <begin position="366"/>
        <end position="429"/>
    </location>
</feature>
<evidence type="ECO:0008006" key="12">
    <source>
        <dbReference type="Google" id="ProtNLM"/>
    </source>
</evidence>
<dbReference type="Pfam" id="PF03791">
    <property type="entry name" value="KNOX2"/>
    <property type="match status" value="1"/>
</dbReference>
<dbReference type="InterPro" id="IPR005541">
    <property type="entry name" value="KNOX2"/>
</dbReference>
<evidence type="ECO:0000256" key="2">
    <source>
        <dbReference type="ARBA" id="ARBA00023125"/>
    </source>
</evidence>
<dbReference type="SMART" id="SM00389">
    <property type="entry name" value="HOX"/>
    <property type="match status" value="1"/>
</dbReference>
<proteinExistence type="inferred from homology"/>
<dbReference type="SUPFAM" id="SSF46689">
    <property type="entry name" value="Homeodomain-like"/>
    <property type="match status" value="1"/>
</dbReference>
<dbReference type="GO" id="GO:0003677">
    <property type="term" value="F:DNA binding"/>
    <property type="evidence" value="ECO:0007669"/>
    <property type="project" value="UniProtKB-UniRule"/>
</dbReference>
<evidence type="ECO:0000313" key="10">
    <source>
        <dbReference type="EMBL" id="CAH9086806.1"/>
    </source>
</evidence>
<evidence type="ECO:0000256" key="5">
    <source>
        <dbReference type="PROSITE-ProRule" id="PRU00108"/>
    </source>
</evidence>
<dbReference type="SMART" id="SM01188">
    <property type="entry name" value="ELK"/>
    <property type="match status" value="1"/>
</dbReference>
<evidence type="ECO:0000256" key="6">
    <source>
        <dbReference type="PROSITE-ProRule" id="PRU00559"/>
    </source>
</evidence>
<evidence type="ECO:0000256" key="4">
    <source>
        <dbReference type="ARBA" id="ARBA00023242"/>
    </source>
</evidence>
<evidence type="ECO:0000256" key="3">
    <source>
        <dbReference type="ARBA" id="ARBA00023155"/>
    </source>
</evidence>
<dbReference type="SMART" id="SM01255">
    <property type="entry name" value="KNOX1"/>
    <property type="match status" value="1"/>
</dbReference>
<evidence type="ECO:0000256" key="1">
    <source>
        <dbReference type="ARBA" id="ARBA00004123"/>
    </source>
</evidence>
<accession>A0A9P0Z4U9</accession>
<comment type="similarity">
    <text evidence="6">Belongs to the TALE/KNOX homeobox family.</text>
</comment>
<feature type="compositionally biased region" description="Gly residues" evidence="7">
    <location>
        <begin position="156"/>
        <end position="174"/>
    </location>
</feature>
<comment type="subcellular location">
    <subcellularLocation>
        <location evidence="1 5">Nucleus</location>
    </subcellularLocation>
</comment>
<dbReference type="CDD" id="cd00086">
    <property type="entry name" value="homeodomain"/>
    <property type="match status" value="1"/>
</dbReference>
<dbReference type="PANTHER" id="PTHR11850">
    <property type="entry name" value="HOMEOBOX PROTEIN TRANSCRIPTION FACTORS"/>
    <property type="match status" value="1"/>
</dbReference>
<evidence type="ECO:0000256" key="7">
    <source>
        <dbReference type="SAM" id="MobiDB-lite"/>
    </source>
</evidence>
<name>A0A9P0Z4U9_CUSEU</name>
<dbReference type="InterPro" id="IPR050224">
    <property type="entry name" value="TALE_homeobox"/>
</dbReference>
<keyword evidence="4 5" id="KW-0539">Nucleus</keyword>
<dbReference type="GO" id="GO:0005634">
    <property type="term" value="C:nucleus"/>
    <property type="evidence" value="ECO:0007669"/>
    <property type="project" value="UniProtKB-SubCell"/>
</dbReference>
<keyword evidence="2 5" id="KW-0238">DNA-binding</keyword>
<comment type="caution">
    <text evidence="10">The sequence shown here is derived from an EMBL/GenBank/DDBJ whole genome shotgun (WGS) entry which is preliminary data.</text>
</comment>
<dbReference type="Pfam" id="PF03789">
    <property type="entry name" value="ELK"/>
    <property type="match status" value="1"/>
</dbReference>
<evidence type="ECO:0000313" key="11">
    <source>
        <dbReference type="Proteomes" id="UP001152484"/>
    </source>
</evidence>
<dbReference type="InterPro" id="IPR005540">
    <property type="entry name" value="KNOX1"/>
</dbReference>
<dbReference type="Pfam" id="PF03790">
    <property type="entry name" value="KNOX1"/>
    <property type="match status" value="1"/>
</dbReference>
<feature type="domain" description="ELK" evidence="9">
    <location>
        <begin position="345"/>
        <end position="365"/>
    </location>
</feature>
<dbReference type="Gene3D" id="1.10.10.60">
    <property type="entry name" value="Homeodomain-like"/>
    <property type="match status" value="1"/>
</dbReference>
<evidence type="ECO:0000259" key="9">
    <source>
        <dbReference type="PROSITE" id="PS51213"/>
    </source>
</evidence>